<dbReference type="AlphaFoldDB" id="A0A558CW89"/>
<proteinExistence type="predicted"/>
<evidence type="ECO:0000313" key="2">
    <source>
        <dbReference type="Proteomes" id="UP000317355"/>
    </source>
</evidence>
<comment type="caution">
    <text evidence="1">The sequence shown here is derived from an EMBL/GenBank/DDBJ whole genome shotgun (WGS) entry which is preliminary data.</text>
</comment>
<evidence type="ECO:0000313" key="1">
    <source>
        <dbReference type="EMBL" id="TVT53041.1"/>
    </source>
</evidence>
<dbReference type="EMBL" id="VMRY01000061">
    <property type="protein sequence ID" value="TVT53041.1"/>
    <property type="molecule type" value="Genomic_DNA"/>
</dbReference>
<protein>
    <submittedName>
        <fullName evidence="1">Uncharacterized protein</fullName>
    </submittedName>
</protein>
<organism evidence="1 2">
    <name type="scientific">Sedimenticola thiotaurini</name>
    <dbReference type="NCBI Taxonomy" id="1543721"/>
    <lineage>
        <taxon>Bacteria</taxon>
        <taxon>Pseudomonadati</taxon>
        <taxon>Pseudomonadota</taxon>
        <taxon>Gammaproteobacteria</taxon>
        <taxon>Chromatiales</taxon>
        <taxon>Sedimenticolaceae</taxon>
        <taxon>Sedimenticola</taxon>
    </lineage>
</organism>
<name>A0A558CW89_9GAMM</name>
<dbReference type="Proteomes" id="UP000317355">
    <property type="component" value="Unassembled WGS sequence"/>
</dbReference>
<dbReference type="Pfam" id="PF09952">
    <property type="entry name" value="AbiEi_2"/>
    <property type="match status" value="1"/>
</dbReference>
<gene>
    <name evidence="1" type="ORF">FHK82_12655</name>
</gene>
<dbReference type="InterPro" id="IPR019238">
    <property type="entry name" value="AbiEi_2"/>
</dbReference>
<sequence>MYEGAINQPDAEVLNRAVDAVARETGLRLRIDELEVREGPYTLDAVLGVEGRNERLAAEIKRWAPQANLGALINQVQALPMEGLLVADYINPKMAEKLREQRVQFIDTAGNAYLDMPPVYVFVTGKRKPTQEMGWPKRDTNRAFDRTGLKVVFAFLCRPELAAAPYRDIADVADVALGTVGWVINGLKDAGFIFKYGHGKKRELVEYKRLLDRWVEAYPEKLRPKMQMGEFIADDPYWWKGFDIQKYHGYWGGEIAATHYTKYLKPAVATVYLPKEAKAKFLARARLRAAPGTMWDDTGRVNIYQAFWRDDTLPFINIAKPGVVPPVLAYADLIATADPRNQEAAGMIYDEYIARYNQQG</sequence>
<accession>A0A558CW89</accession>
<reference evidence="1 2" key="1">
    <citation type="submission" date="2019-07" db="EMBL/GenBank/DDBJ databases">
        <title>The pathways for chlorine oxyanion respiration interact through the shared metabolite chlorate.</title>
        <authorList>
            <person name="Barnum T.P."/>
            <person name="Cheng Y."/>
            <person name="Hill K.A."/>
            <person name="Lucas L.N."/>
            <person name="Carlson H.K."/>
            <person name="Coates J.D."/>
        </authorList>
    </citation>
    <scope>NUCLEOTIDE SEQUENCE [LARGE SCALE GENOMIC DNA]</scope>
    <source>
        <strain evidence="1">BK-3</strain>
    </source>
</reference>